<keyword evidence="1" id="KW-0472">Membrane</keyword>
<evidence type="ECO:0000256" key="1">
    <source>
        <dbReference type="SAM" id="Phobius"/>
    </source>
</evidence>
<reference evidence="3" key="1">
    <citation type="submission" date="2017-02" db="UniProtKB">
        <authorList>
            <consortium name="WormBaseParasite"/>
        </authorList>
    </citation>
    <scope>IDENTIFICATION</scope>
</reference>
<dbReference type="Proteomes" id="UP000038045">
    <property type="component" value="Unplaced"/>
</dbReference>
<organism evidence="2 3">
    <name type="scientific">Parastrongyloides trichosuri</name>
    <name type="common">Possum-specific nematode worm</name>
    <dbReference type="NCBI Taxonomy" id="131310"/>
    <lineage>
        <taxon>Eukaryota</taxon>
        <taxon>Metazoa</taxon>
        <taxon>Ecdysozoa</taxon>
        <taxon>Nematoda</taxon>
        <taxon>Chromadorea</taxon>
        <taxon>Rhabditida</taxon>
        <taxon>Tylenchina</taxon>
        <taxon>Panagrolaimomorpha</taxon>
        <taxon>Strongyloidoidea</taxon>
        <taxon>Strongyloididae</taxon>
        <taxon>Parastrongyloides</taxon>
    </lineage>
</organism>
<evidence type="ECO:0000313" key="2">
    <source>
        <dbReference type="Proteomes" id="UP000038045"/>
    </source>
</evidence>
<accession>A0A0N5A6J2</accession>
<feature type="transmembrane region" description="Helical" evidence="1">
    <location>
        <begin position="240"/>
        <end position="260"/>
    </location>
</feature>
<keyword evidence="2" id="KW-1185">Reference proteome</keyword>
<dbReference type="AlphaFoldDB" id="A0A0N5A6J2"/>
<evidence type="ECO:0000313" key="3">
    <source>
        <dbReference type="WBParaSite" id="PTRK_0001761600.1"/>
    </source>
</evidence>
<keyword evidence="1" id="KW-0812">Transmembrane</keyword>
<sequence length="267" mass="30844">MNLVILSTTPSCQLNLFDDVWKKNYVFLFKILFLPTILQSCTTLQLEHNSLKTNINNYLYLDREQQTPHGLIKYFELDTTLPTVSCRQCIQLWRFHAKDQKGPLCEINAPTCKGNACFMRQCKKCGAYQYMSGCLELSKWQLIDLQIAKQKGELVANRAGATMLCQDNDNHTTCVCNRREKCNDIHMRNPFTTYSGSIFSTILQVDEAITKIDPNYGVEVDLYKSSYPIRRYDRDNSVEGNIVGISYFALLGFVSLLYWINLLQFFK</sequence>
<proteinExistence type="predicted"/>
<name>A0A0N5A6J2_PARTI</name>
<keyword evidence="1" id="KW-1133">Transmembrane helix</keyword>
<dbReference type="WBParaSite" id="PTRK_0001761600.1">
    <property type="protein sequence ID" value="PTRK_0001761600.1"/>
    <property type="gene ID" value="PTRK_0001761600"/>
</dbReference>
<protein>
    <submittedName>
        <fullName evidence="3">DUF753 domain-containing protein</fullName>
    </submittedName>
</protein>